<dbReference type="GO" id="GO:0009298">
    <property type="term" value="P:GDP-mannose biosynthetic process"/>
    <property type="evidence" value="ECO:0007669"/>
    <property type="project" value="TreeGrafter"/>
</dbReference>
<keyword evidence="2" id="KW-0413">Isomerase</keyword>
<dbReference type="GO" id="GO:0016853">
    <property type="term" value="F:isomerase activity"/>
    <property type="evidence" value="ECO:0007669"/>
    <property type="project" value="UniProtKB-KW"/>
</dbReference>
<dbReference type="InterPro" id="IPR001538">
    <property type="entry name" value="Man6P_isomerase-2_C"/>
</dbReference>
<dbReference type="PANTHER" id="PTHR46390">
    <property type="entry name" value="MANNOSE-1-PHOSPHATE GUANYLYLTRANSFERASE"/>
    <property type="match status" value="1"/>
</dbReference>
<proteinExistence type="predicted"/>
<dbReference type="RefSeq" id="WP_133573885.1">
    <property type="nucleotide sequence ID" value="NZ_SNYR01000004.1"/>
</dbReference>
<dbReference type="InterPro" id="IPR014710">
    <property type="entry name" value="RmlC-like_jellyroll"/>
</dbReference>
<keyword evidence="2" id="KW-0548">Nucleotidyltransferase</keyword>
<feature type="domain" description="Mannose-6-phosphate isomerase type II C-terminal" evidence="1">
    <location>
        <begin position="11"/>
        <end position="114"/>
    </location>
</feature>
<dbReference type="SUPFAM" id="SSF51182">
    <property type="entry name" value="RmlC-like cupins"/>
    <property type="match status" value="1"/>
</dbReference>
<dbReference type="Gene3D" id="2.60.120.10">
    <property type="entry name" value="Jelly Rolls"/>
    <property type="match status" value="1"/>
</dbReference>
<dbReference type="InterPro" id="IPR011051">
    <property type="entry name" value="RmlC_Cupin_sf"/>
</dbReference>
<dbReference type="InterPro" id="IPR051161">
    <property type="entry name" value="Mannose-6P_isomerase_type2"/>
</dbReference>
<dbReference type="OrthoDB" id="9806359at2"/>
<dbReference type="Pfam" id="PF01050">
    <property type="entry name" value="MannoseP_isomer"/>
    <property type="match status" value="1"/>
</dbReference>
<keyword evidence="3" id="KW-1185">Reference proteome</keyword>
<protein>
    <submittedName>
        <fullName evidence="2">Mannose-1-phosphate guanylyltransferase/mannose-1-phosphate guanylyltransferase/mannose-6-phosphate isomerase</fullName>
    </submittedName>
</protein>
<evidence type="ECO:0000313" key="3">
    <source>
        <dbReference type="Proteomes" id="UP000295391"/>
    </source>
</evidence>
<comment type="caution">
    <text evidence="2">The sequence shown here is derived from an EMBL/GenBank/DDBJ whole genome shotgun (WGS) entry which is preliminary data.</text>
</comment>
<keyword evidence="2" id="KW-0808">Transferase</keyword>
<dbReference type="GO" id="GO:0005976">
    <property type="term" value="P:polysaccharide metabolic process"/>
    <property type="evidence" value="ECO:0007669"/>
    <property type="project" value="InterPro"/>
</dbReference>
<dbReference type="CDD" id="cd02213">
    <property type="entry name" value="cupin_PMI_typeII_C"/>
    <property type="match status" value="1"/>
</dbReference>
<gene>
    <name evidence="2" type="ORF">ATL17_3279</name>
</gene>
<dbReference type="GO" id="GO:0004475">
    <property type="term" value="F:mannose-1-phosphate guanylyltransferase (GTP) activity"/>
    <property type="evidence" value="ECO:0007669"/>
    <property type="project" value="TreeGrafter"/>
</dbReference>
<name>A0A4R6VCE9_9HYPH</name>
<dbReference type="Proteomes" id="UP000295391">
    <property type="component" value="Unassembled WGS sequence"/>
</dbReference>
<evidence type="ECO:0000313" key="2">
    <source>
        <dbReference type="EMBL" id="TDQ60392.1"/>
    </source>
</evidence>
<dbReference type="PANTHER" id="PTHR46390:SF1">
    <property type="entry name" value="MANNOSE-1-PHOSPHATE GUANYLYLTRANSFERASE"/>
    <property type="match status" value="1"/>
</dbReference>
<organism evidence="2 3">
    <name type="scientific">Maritalea mobilis</name>
    <dbReference type="NCBI Taxonomy" id="483324"/>
    <lineage>
        <taxon>Bacteria</taxon>
        <taxon>Pseudomonadati</taxon>
        <taxon>Pseudomonadota</taxon>
        <taxon>Alphaproteobacteria</taxon>
        <taxon>Hyphomicrobiales</taxon>
        <taxon>Devosiaceae</taxon>
        <taxon>Maritalea</taxon>
    </lineage>
</organism>
<evidence type="ECO:0000259" key="1">
    <source>
        <dbReference type="Pfam" id="PF01050"/>
    </source>
</evidence>
<reference evidence="2 3" key="1">
    <citation type="submission" date="2019-03" db="EMBL/GenBank/DDBJ databases">
        <title>Genomic Encyclopedia of Type Strains, Phase III (KMG-III): the genomes of soil and plant-associated and newly described type strains.</title>
        <authorList>
            <person name="Whitman W."/>
        </authorList>
    </citation>
    <scope>NUCLEOTIDE SEQUENCE [LARGE SCALE GENOMIC DNA]</scope>
    <source>
        <strain evidence="2 3">CGMCC 1.7002</strain>
    </source>
</reference>
<sequence>MDNSTHPQFEERPWGSFTVLTEGEGFKSKIIQVKPEGQLSLQSHKHRAEHWVVARGTATVTLGEEKFDLEAGQSIDIPKGAIHRIENFSDAPVDIIEVQYGSYLGEDDIVRYEDIYGR</sequence>
<dbReference type="AlphaFoldDB" id="A0A4R6VCE9"/>
<dbReference type="EMBL" id="SNYR01000004">
    <property type="protein sequence ID" value="TDQ60392.1"/>
    <property type="molecule type" value="Genomic_DNA"/>
</dbReference>
<accession>A0A4R6VCE9</accession>